<dbReference type="Proteomes" id="UP000236291">
    <property type="component" value="Unassembled WGS sequence"/>
</dbReference>
<comment type="caution">
    <text evidence="2">The sequence shown here is derived from an EMBL/GenBank/DDBJ whole genome shotgun (WGS) entry which is preliminary data.</text>
</comment>
<dbReference type="InterPro" id="IPR012337">
    <property type="entry name" value="RNaseH-like_sf"/>
</dbReference>
<dbReference type="CDD" id="cd06222">
    <property type="entry name" value="RNase_H_like"/>
    <property type="match status" value="1"/>
</dbReference>
<dbReference type="AlphaFoldDB" id="A0A2K3JWC2"/>
<dbReference type="GO" id="GO:0005840">
    <property type="term" value="C:ribosome"/>
    <property type="evidence" value="ECO:0007669"/>
    <property type="project" value="UniProtKB-KW"/>
</dbReference>
<evidence type="ECO:0000259" key="1">
    <source>
        <dbReference type="Pfam" id="PF13456"/>
    </source>
</evidence>
<keyword evidence="2" id="KW-0689">Ribosomal protein</keyword>
<evidence type="ECO:0000313" key="3">
    <source>
        <dbReference type="Proteomes" id="UP000236291"/>
    </source>
</evidence>
<reference evidence="2 3" key="2">
    <citation type="journal article" date="2017" name="Front. Plant Sci.">
        <title>Gene Classification and Mining of Molecular Markers Useful in Red Clover (Trifolium pratense) Breeding.</title>
        <authorList>
            <person name="Istvanek J."/>
            <person name="Dluhosova J."/>
            <person name="Dluhos P."/>
            <person name="Patkova L."/>
            <person name="Nedelnik J."/>
            <person name="Repkova J."/>
        </authorList>
    </citation>
    <scope>NUCLEOTIDE SEQUENCE [LARGE SCALE GENOMIC DNA]</scope>
    <source>
        <strain evidence="3">cv. Tatra</strain>
        <tissue evidence="2">Young leaves</tissue>
    </source>
</reference>
<reference evidence="2 3" key="1">
    <citation type="journal article" date="2014" name="Am. J. Bot.">
        <title>Genome assembly and annotation for red clover (Trifolium pratense; Fabaceae).</title>
        <authorList>
            <person name="Istvanek J."/>
            <person name="Jaros M."/>
            <person name="Krenek A."/>
            <person name="Repkova J."/>
        </authorList>
    </citation>
    <scope>NUCLEOTIDE SEQUENCE [LARGE SCALE GENOMIC DNA]</scope>
    <source>
        <strain evidence="3">cv. Tatra</strain>
        <tissue evidence="2">Young leaves</tissue>
    </source>
</reference>
<dbReference type="InterPro" id="IPR053151">
    <property type="entry name" value="RNase_H-like"/>
</dbReference>
<accession>A0A2K3JWC2</accession>
<dbReference type="PANTHER" id="PTHR47723:SF24">
    <property type="entry name" value="RNASE H TYPE-1 DOMAIN-CONTAINING PROTEIN"/>
    <property type="match status" value="1"/>
</dbReference>
<proteinExistence type="predicted"/>
<gene>
    <name evidence="2" type="ORF">L195_g059152</name>
</gene>
<dbReference type="InterPro" id="IPR002156">
    <property type="entry name" value="RNaseH_domain"/>
</dbReference>
<dbReference type="PANTHER" id="PTHR47723">
    <property type="entry name" value="OS05G0353850 PROTEIN"/>
    <property type="match status" value="1"/>
</dbReference>
<dbReference type="Pfam" id="PF13456">
    <property type="entry name" value="RVT_3"/>
    <property type="match status" value="1"/>
</dbReference>
<feature type="non-terminal residue" evidence="2">
    <location>
        <position position="1"/>
    </location>
</feature>
<dbReference type="Gene3D" id="3.30.420.10">
    <property type="entry name" value="Ribonuclease H-like superfamily/Ribonuclease H"/>
    <property type="match status" value="1"/>
</dbReference>
<keyword evidence="2" id="KW-0687">Ribonucleoprotein</keyword>
<name>A0A2K3JWC2_TRIPR</name>
<sequence>SAIGALKCNIDAACYSEINMYGVAACVRDAQGCFVKAYTRSFEGKQEIAEAEAQGVLEALRWIRHEEMTNILIETDCL</sequence>
<feature type="domain" description="RNase H type-1" evidence="1">
    <location>
        <begin position="9"/>
        <end position="77"/>
    </location>
</feature>
<dbReference type="EMBL" id="ASHM01127327">
    <property type="protein sequence ID" value="PNX58359.1"/>
    <property type="molecule type" value="Genomic_DNA"/>
</dbReference>
<dbReference type="GO" id="GO:0003676">
    <property type="term" value="F:nucleic acid binding"/>
    <property type="evidence" value="ECO:0007669"/>
    <property type="project" value="InterPro"/>
</dbReference>
<dbReference type="InterPro" id="IPR044730">
    <property type="entry name" value="RNase_H-like_dom_plant"/>
</dbReference>
<dbReference type="InterPro" id="IPR036397">
    <property type="entry name" value="RNaseH_sf"/>
</dbReference>
<dbReference type="GO" id="GO:0004523">
    <property type="term" value="F:RNA-DNA hybrid ribonuclease activity"/>
    <property type="evidence" value="ECO:0007669"/>
    <property type="project" value="InterPro"/>
</dbReference>
<protein>
    <submittedName>
        <fullName evidence="2">60S ribosomal protein l23</fullName>
    </submittedName>
</protein>
<organism evidence="2 3">
    <name type="scientific">Trifolium pratense</name>
    <name type="common">Red clover</name>
    <dbReference type="NCBI Taxonomy" id="57577"/>
    <lineage>
        <taxon>Eukaryota</taxon>
        <taxon>Viridiplantae</taxon>
        <taxon>Streptophyta</taxon>
        <taxon>Embryophyta</taxon>
        <taxon>Tracheophyta</taxon>
        <taxon>Spermatophyta</taxon>
        <taxon>Magnoliopsida</taxon>
        <taxon>eudicotyledons</taxon>
        <taxon>Gunneridae</taxon>
        <taxon>Pentapetalae</taxon>
        <taxon>rosids</taxon>
        <taxon>fabids</taxon>
        <taxon>Fabales</taxon>
        <taxon>Fabaceae</taxon>
        <taxon>Papilionoideae</taxon>
        <taxon>50 kb inversion clade</taxon>
        <taxon>NPAAA clade</taxon>
        <taxon>Hologalegina</taxon>
        <taxon>IRL clade</taxon>
        <taxon>Trifolieae</taxon>
        <taxon>Trifolium</taxon>
    </lineage>
</organism>
<dbReference type="SUPFAM" id="SSF53098">
    <property type="entry name" value="Ribonuclease H-like"/>
    <property type="match status" value="1"/>
</dbReference>
<evidence type="ECO:0000313" key="2">
    <source>
        <dbReference type="EMBL" id="PNX58359.1"/>
    </source>
</evidence>